<dbReference type="InterPro" id="IPR020846">
    <property type="entry name" value="MFS_dom"/>
</dbReference>
<feature type="transmembrane region" description="Helical" evidence="6">
    <location>
        <begin position="183"/>
        <end position="204"/>
    </location>
</feature>
<keyword evidence="2" id="KW-0813">Transport</keyword>
<dbReference type="FunFam" id="1.20.1250.20:FF:000013">
    <property type="entry name" value="MFS general substrate transporter"/>
    <property type="match status" value="1"/>
</dbReference>
<dbReference type="InterPro" id="IPR036259">
    <property type="entry name" value="MFS_trans_sf"/>
</dbReference>
<evidence type="ECO:0000259" key="7">
    <source>
        <dbReference type="PROSITE" id="PS50850"/>
    </source>
</evidence>
<organism evidence="8 9">
    <name type="scientific">Marasmius oreades</name>
    <name type="common">fairy-ring Marasmius</name>
    <dbReference type="NCBI Taxonomy" id="181124"/>
    <lineage>
        <taxon>Eukaryota</taxon>
        <taxon>Fungi</taxon>
        <taxon>Dikarya</taxon>
        <taxon>Basidiomycota</taxon>
        <taxon>Agaricomycotina</taxon>
        <taxon>Agaricomycetes</taxon>
        <taxon>Agaricomycetidae</taxon>
        <taxon>Agaricales</taxon>
        <taxon>Marasmiineae</taxon>
        <taxon>Marasmiaceae</taxon>
        <taxon>Marasmius</taxon>
    </lineage>
</organism>
<dbReference type="GO" id="GO:0016020">
    <property type="term" value="C:membrane"/>
    <property type="evidence" value="ECO:0007669"/>
    <property type="project" value="UniProtKB-SubCell"/>
</dbReference>
<evidence type="ECO:0000256" key="1">
    <source>
        <dbReference type="ARBA" id="ARBA00004141"/>
    </source>
</evidence>
<dbReference type="AlphaFoldDB" id="A0A9P7RNJ2"/>
<evidence type="ECO:0000313" key="8">
    <source>
        <dbReference type="EMBL" id="KAG7086173.1"/>
    </source>
</evidence>
<feature type="domain" description="Major facilitator superfamily (MFS) profile" evidence="7">
    <location>
        <begin position="56"/>
        <end position="471"/>
    </location>
</feature>
<dbReference type="PANTHER" id="PTHR43791:SF3">
    <property type="entry name" value="MAJOR FACILITATOR SUPERFAMILY (MFS) PROFILE DOMAIN-CONTAINING PROTEIN"/>
    <property type="match status" value="1"/>
</dbReference>
<evidence type="ECO:0000256" key="2">
    <source>
        <dbReference type="ARBA" id="ARBA00022448"/>
    </source>
</evidence>
<feature type="transmembrane region" description="Helical" evidence="6">
    <location>
        <begin position="442"/>
        <end position="464"/>
    </location>
</feature>
<feature type="transmembrane region" description="Helical" evidence="6">
    <location>
        <begin position="410"/>
        <end position="430"/>
    </location>
</feature>
<evidence type="ECO:0000256" key="5">
    <source>
        <dbReference type="ARBA" id="ARBA00023136"/>
    </source>
</evidence>
<feature type="transmembrane region" description="Helical" evidence="6">
    <location>
        <begin position="147"/>
        <end position="171"/>
    </location>
</feature>
<dbReference type="RefSeq" id="XP_043002644.1">
    <property type="nucleotide sequence ID" value="XM_043159046.1"/>
</dbReference>
<dbReference type="KEGG" id="more:E1B28_002132"/>
<gene>
    <name evidence="8" type="ORF">E1B28_002132</name>
</gene>
<comment type="caution">
    <text evidence="8">The sequence shown here is derived from an EMBL/GenBank/DDBJ whole genome shotgun (WGS) entry which is preliminary data.</text>
</comment>
<feature type="transmembrane region" description="Helical" evidence="6">
    <location>
        <begin position="376"/>
        <end position="398"/>
    </location>
</feature>
<evidence type="ECO:0000256" key="6">
    <source>
        <dbReference type="SAM" id="Phobius"/>
    </source>
</evidence>
<keyword evidence="5 6" id="KW-0472">Membrane</keyword>
<dbReference type="OrthoDB" id="3639251at2759"/>
<dbReference type="SUPFAM" id="SSF103473">
    <property type="entry name" value="MFS general substrate transporter"/>
    <property type="match status" value="1"/>
</dbReference>
<feature type="transmembrane region" description="Helical" evidence="6">
    <location>
        <begin position="94"/>
        <end position="116"/>
    </location>
</feature>
<feature type="transmembrane region" description="Helical" evidence="6">
    <location>
        <begin position="350"/>
        <end position="370"/>
    </location>
</feature>
<reference evidence="8" key="1">
    <citation type="journal article" date="2021" name="Genome Biol. Evol.">
        <title>The assembled and annotated genome of the fairy-ring fungus Marasmius oreades.</title>
        <authorList>
            <person name="Hiltunen M."/>
            <person name="Ament-Velasquez S.L."/>
            <person name="Johannesson H."/>
        </authorList>
    </citation>
    <scope>NUCLEOTIDE SEQUENCE</scope>
    <source>
        <strain evidence="8">03SP1</strain>
    </source>
</reference>
<comment type="subcellular location">
    <subcellularLocation>
        <location evidence="1">Membrane</location>
        <topology evidence="1">Multi-pass membrane protein</topology>
    </subcellularLocation>
</comment>
<keyword evidence="9" id="KW-1185">Reference proteome</keyword>
<feature type="transmembrane region" description="Helical" evidence="6">
    <location>
        <begin position="322"/>
        <end position="343"/>
    </location>
</feature>
<evidence type="ECO:0000256" key="3">
    <source>
        <dbReference type="ARBA" id="ARBA00022692"/>
    </source>
</evidence>
<keyword evidence="3 6" id="KW-0812">Transmembrane</keyword>
<feature type="transmembrane region" description="Helical" evidence="6">
    <location>
        <begin position="286"/>
        <end position="310"/>
    </location>
</feature>
<dbReference type="Pfam" id="PF07690">
    <property type="entry name" value="MFS_1"/>
    <property type="match status" value="1"/>
</dbReference>
<dbReference type="FunFam" id="1.20.1250.20:FF:000018">
    <property type="entry name" value="MFS transporter permease"/>
    <property type="match status" value="1"/>
</dbReference>
<dbReference type="InterPro" id="IPR011701">
    <property type="entry name" value="MFS"/>
</dbReference>
<evidence type="ECO:0000256" key="4">
    <source>
        <dbReference type="ARBA" id="ARBA00022989"/>
    </source>
</evidence>
<dbReference type="GeneID" id="66071208"/>
<accession>A0A9P7RNJ2</accession>
<dbReference type="PANTHER" id="PTHR43791">
    <property type="entry name" value="PERMEASE-RELATED"/>
    <property type="match status" value="1"/>
</dbReference>
<feature type="transmembrane region" description="Helical" evidence="6">
    <location>
        <begin position="216"/>
        <end position="238"/>
    </location>
</feature>
<feature type="transmembrane region" description="Helical" evidence="6">
    <location>
        <begin position="56"/>
        <end position="74"/>
    </location>
</feature>
<proteinExistence type="predicted"/>
<dbReference type="EMBL" id="CM032190">
    <property type="protein sequence ID" value="KAG7086173.1"/>
    <property type="molecule type" value="Genomic_DNA"/>
</dbReference>
<feature type="transmembrane region" description="Helical" evidence="6">
    <location>
        <begin position="123"/>
        <end position="141"/>
    </location>
</feature>
<evidence type="ECO:0000313" key="9">
    <source>
        <dbReference type="Proteomes" id="UP001049176"/>
    </source>
</evidence>
<dbReference type="Gene3D" id="1.20.1250.20">
    <property type="entry name" value="MFS general substrate transporter like domains"/>
    <property type="match status" value="2"/>
</dbReference>
<keyword evidence="4 6" id="KW-1133">Transmembrane helix</keyword>
<sequence length="489" mass="54277">MRTSEHSNSSISDVTKEPDLQEAKLVTEVGFDQENAKVTIDDLDERKTVRYIDIRILPILAATYAFSLIDRINLSSAFVSGMAIDLKLQVGNRYSIIAVLYFVPFILFQIPANAILRRVGVRNWLSFIVIAWGAVQLAMGFVKHWGWLVLCRVLIGCFEAGFGPAMVFIISTWYKRHEVHKRLALFYLSSGMISGFSPVLSYALSLLNGKQNITGWSWIFIIEGAITLALGILVYFFIPDFPDKNTFLTKAQTTFVLLRVEEDRGDSIPDGITTRKVFHHLGDWTIWIYGIMLACSTLPAYMLTFFLPIILRGMNFTTAQSLLLSSPQLGFAFLSAMFFAWISDRSKHRATFIAIQSLLTLIGCSMTAFAESTAARYAGTFFATAGAMGCIPSILAWGANNVVSHSKRSVQSAVTVAGSGVGGIIASTVFRQQDSPEYIPGLWVTIGAQILCIGLALMMSLRFYRVNRLCREGRLVGPLEGRVGFFYTT</sequence>
<dbReference type="PROSITE" id="PS50850">
    <property type="entry name" value="MFS"/>
    <property type="match status" value="1"/>
</dbReference>
<dbReference type="GO" id="GO:0022857">
    <property type="term" value="F:transmembrane transporter activity"/>
    <property type="evidence" value="ECO:0007669"/>
    <property type="project" value="InterPro"/>
</dbReference>
<protein>
    <recommendedName>
        <fullName evidence="7">Major facilitator superfamily (MFS) profile domain-containing protein</fullName>
    </recommendedName>
</protein>
<dbReference type="Proteomes" id="UP001049176">
    <property type="component" value="Chromosome 10"/>
</dbReference>
<name>A0A9P7RNJ2_9AGAR</name>